<dbReference type="Proteomes" id="UP000009183">
    <property type="component" value="Chromosome 10"/>
</dbReference>
<dbReference type="PANTHER" id="PTHR13140:SF836">
    <property type="entry name" value="MYOSIN-6"/>
    <property type="match status" value="1"/>
</dbReference>
<evidence type="ECO:0000256" key="3">
    <source>
        <dbReference type="ARBA" id="ARBA00023123"/>
    </source>
</evidence>
<dbReference type="PaxDb" id="29760-VIT_10s0042g00320.t01"/>
<reference evidence="8" key="1">
    <citation type="journal article" date="2007" name="Nature">
        <title>The grapevine genome sequence suggests ancestral hexaploidization in major angiosperm phyla.</title>
        <authorList>
            <consortium name="The French-Italian Public Consortium for Grapevine Genome Characterization."/>
            <person name="Jaillon O."/>
            <person name="Aury J.-M."/>
            <person name="Noel B."/>
            <person name="Policriti A."/>
            <person name="Clepet C."/>
            <person name="Casagrande A."/>
            <person name="Choisne N."/>
            <person name="Aubourg S."/>
            <person name="Vitulo N."/>
            <person name="Jubin C."/>
            <person name="Vezzi A."/>
            <person name="Legeai F."/>
            <person name="Hugueney P."/>
            <person name="Dasilva C."/>
            <person name="Horner D."/>
            <person name="Mica E."/>
            <person name="Jublot D."/>
            <person name="Poulain J."/>
            <person name="Bruyere C."/>
            <person name="Billault A."/>
            <person name="Segurens B."/>
            <person name="Gouyvenoux M."/>
            <person name="Ugarte E."/>
            <person name="Cattonaro F."/>
            <person name="Anthouard V."/>
            <person name="Vico V."/>
            <person name="Del Fabbro C."/>
            <person name="Alaux M."/>
            <person name="Di Gaspero G."/>
            <person name="Dumas V."/>
            <person name="Felice N."/>
            <person name="Paillard S."/>
            <person name="Juman I."/>
            <person name="Moroldo M."/>
            <person name="Scalabrin S."/>
            <person name="Canaguier A."/>
            <person name="Le Clainche I."/>
            <person name="Malacrida G."/>
            <person name="Durand E."/>
            <person name="Pesole G."/>
            <person name="Laucou V."/>
            <person name="Chatelet P."/>
            <person name="Merdinoglu D."/>
            <person name="Delledonne M."/>
            <person name="Pezzotti M."/>
            <person name="Lecharny A."/>
            <person name="Scarpelli C."/>
            <person name="Artiguenave F."/>
            <person name="Pe M.E."/>
            <person name="Valle G."/>
            <person name="Morgante M."/>
            <person name="Caboche M."/>
            <person name="Adam-Blondon A.-F."/>
            <person name="Weissenbach J."/>
            <person name="Quetier F."/>
            <person name="Wincker P."/>
        </authorList>
    </citation>
    <scope>NUCLEOTIDE SEQUENCE [LARGE SCALE GENOMIC DNA]</scope>
    <source>
        <strain evidence="8">cv. Pinot noir / PN40024</strain>
    </source>
</reference>
<dbReference type="PANTHER" id="PTHR13140">
    <property type="entry name" value="MYOSIN"/>
    <property type="match status" value="1"/>
</dbReference>
<evidence type="ECO:0000313" key="8">
    <source>
        <dbReference type="Proteomes" id="UP000009183"/>
    </source>
</evidence>
<sequence>MQRLSETIIQVGLVSLWRFNLIKGERFQEQLSRLICRKDPVFVKYPILRNYHCFYMPCDASAENVQRFKLGNARTFHYLNQSNCYELEGVDDSKEYIATRKAMDIVGINSSEPKDEKSRFHLRTAVELFMISCAGYPTRRTFVEFRFGILAPDVSKGSSGEIAACKRLLEKVGLKSYQIGETKVFLRAGQMADPDARMSGVLRRFASIIQRKVCSHLSRRSFVSMRRSAIQIQAACR</sequence>
<keyword evidence="8" id="KW-1185">Reference proteome</keyword>
<dbReference type="FunFam" id="1.10.10.820:FF:000001">
    <property type="entry name" value="Myosin heavy chain"/>
    <property type="match status" value="1"/>
</dbReference>
<name>F6HIP4_VITVI</name>
<dbReference type="GO" id="GO:0003774">
    <property type="term" value="F:cytoskeletal motor activity"/>
    <property type="evidence" value="ECO:0007669"/>
    <property type="project" value="InterPro"/>
</dbReference>
<dbReference type="OrthoDB" id="1815010at2759"/>
<dbReference type="GO" id="GO:0016459">
    <property type="term" value="C:myosin complex"/>
    <property type="evidence" value="ECO:0007669"/>
    <property type="project" value="UniProtKB-KW"/>
</dbReference>
<keyword evidence="2" id="KW-0067">ATP-binding</keyword>
<keyword evidence="1" id="KW-0547">Nucleotide-binding</keyword>
<evidence type="ECO:0000256" key="1">
    <source>
        <dbReference type="ARBA" id="ARBA00022741"/>
    </source>
</evidence>
<evidence type="ECO:0000256" key="5">
    <source>
        <dbReference type="ARBA" id="ARBA00023203"/>
    </source>
</evidence>
<dbReference type="GO" id="GO:0030048">
    <property type="term" value="P:actin filament-based movement"/>
    <property type="evidence" value="ECO:0007669"/>
    <property type="project" value="UniProtKB-ARBA"/>
</dbReference>
<dbReference type="AlphaFoldDB" id="F6HIP4"/>
<dbReference type="GO" id="GO:0003779">
    <property type="term" value="F:actin binding"/>
    <property type="evidence" value="ECO:0007669"/>
    <property type="project" value="UniProtKB-KW"/>
</dbReference>
<dbReference type="InParanoid" id="F6HIP4"/>
<feature type="domain" description="Myosin motor" evidence="6">
    <location>
        <begin position="5"/>
        <end position="200"/>
    </location>
</feature>
<evidence type="ECO:0000313" key="7">
    <source>
        <dbReference type="EMBL" id="CCB52090.1"/>
    </source>
</evidence>
<dbReference type="InterPro" id="IPR027417">
    <property type="entry name" value="P-loop_NTPase"/>
</dbReference>
<dbReference type="Pfam" id="PF00063">
    <property type="entry name" value="Myosin_head"/>
    <property type="match status" value="1"/>
</dbReference>
<dbReference type="GO" id="GO:0005524">
    <property type="term" value="F:ATP binding"/>
    <property type="evidence" value="ECO:0007669"/>
    <property type="project" value="UniProtKB-KW"/>
</dbReference>
<dbReference type="Gene3D" id="1.20.5.4820">
    <property type="match status" value="1"/>
</dbReference>
<dbReference type="EMBL" id="FN595766">
    <property type="protein sequence ID" value="CCB52090.1"/>
    <property type="molecule type" value="Genomic_DNA"/>
</dbReference>
<evidence type="ECO:0000256" key="4">
    <source>
        <dbReference type="ARBA" id="ARBA00023175"/>
    </source>
</evidence>
<protein>
    <recommendedName>
        <fullName evidence="6">Myosin motor domain-containing protein</fullName>
    </recommendedName>
</protein>
<dbReference type="SMART" id="SM00242">
    <property type="entry name" value="MYSc"/>
    <property type="match status" value="1"/>
</dbReference>
<dbReference type="HOGENOM" id="CLU_1172455_0_0_1"/>
<organism evidence="7 8">
    <name type="scientific">Vitis vinifera</name>
    <name type="common">Grape</name>
    <dbReference type="NCBI Taxonomy" id="29760"/>
    <lineage>
        <taxon>Eukaryota</taxon>
        <taxon>Viridiplantae</taxon>
        <taxon>Streptophyta</taxon>
        <taxon>Embryophyta</taxon>
        <taxon>Tracheophyta</taxon>
        <taxon>Spermatophyta</taxon>
        <taxon>Magnoliopsida</taxon>
        <taxon>eudicotyledons</taxon>
        <taxon>Gunneridae</taxon>
        <taxon>Pentapetalae</taxon>
        <taxon>rosids</taxon>
        <taxon>Vitales</taxon>
        <taxon>Vitaceae</taxon>
        <taxon>Viteae</taxon>
        <taxon>Vitis</taxon>
    </lineage>
</organism>
<accession>F6HIP4</accession>
<evidence type="ECO:0000256" key="2">
    <source>
        <dbReference type="ARBA" id="ARBA00022840"/>
    </source>
</evidence>
<gene>
    <name evidence="7" type="ordered locus">VIT_10s0042g00320</name>
</gene>
<keyword evidence="4" id="KW-0505">Motor protein</keyword>
<keyword evidence="5" id="KW-0009">Actin-binding</keyword>
<proteinExistence type="predicted"/>
<evidence type="ECO:0000259" key="6">
    <source>
        <dbReference type="SMART" id="SM00242"/>
    </source>
</evidence>
<dbReference type="eggNOG" id="KOG0160">
    <property type="taxonomic scope" value="Eukaryota"/>
</dbReference>
<dbReference type="Gene3D" id="1.10.10.820">
    <property type="match status" value="1"/>
</dbReference>
<keyword evidence="3" id="KW-0518">Myosin</keyword>
<dbReference type="STRING" id="29760.F6HIP4"/>
<dbReference type="SUPFAM" id="SSF52540">
    <property type="entry name" value="P-loop containing nucleoside triphosphate hydrolases"/>
    <property type="match status" value="1"/>
</dbReference>
<dbReference type="InterPro" id="IPR001609">
    <property type="entry name" value="Myosin_head_motor_dom-like"/>
</dbReference>